<sequence length="63" mass="7273">MRDYLYKSNPARESMLEMFCGQAIFYYICTAYNEKQMEGKFPNSVAIPPYYGAPLSHDGKHAQ</sequence>
<comment type="caution">
    <text evidence="1">The sequence shown here is derived from an EMBL/GenBank/DDBJ whole genome shotgun (WGS) entry which is preliminary data.</text>
</comment>
<reference evidence="1" key="1">
    <citation type="submission" date="2010-07" db="EMBL/GenBank/DDBJ databases">
        <authorList>
            <person name="Muzny D."/>
            <person name="Qin X."/>
            <person name="Deng J."/>
            <person name="Jiang H."/>
            <person name="Liu Y."/>
            <person name="Qu J."/>
            <person name="Song X.-Z."/>
            <person name="Zhang L."/>
            <person name="Thornton R."/>
            <person name="Coyle M."/>
            <person name="Francisco L."/>
            <person name="Jackson L."/>
            <person name="Javaid M."/>
            <person name="Korchina V."/>
            <person name="Kovar C."/>
            <person name="Mata R."/>
            <person name="Mathew T."/>
            <person name="Ngo R."/>
            <person name="Nguyen L."/>
            <person name="Nguyen N."/>
            <person name="Okwuonu G."/>
            <person name="Ongeri F."/>
            <person name="Pham C."/>
            <person name="Simmons D."/>
            <person name="Wilczek-Boney K."/>
            <person name="Hale W."/>
            <person name="Jakkamsetti A."/>
            <person name="Pham P."/>
            <person name="Ruth R."/>
            <person name="San Lucas F."/>
            <person name="Warren J."/>
            <person name="Zhang J."/>
            <person name="Zhao Z."/>
            <person name="Zhou C."/>
            <person name="Zhu D."/>
            <person name="Lee S."/>
            <person name="Bess C."/>
            <person name="Blankenburg K."/>
            <person name="Forbes L."/>
            <person name="Fu Q."/>
            <person name="Gubbala S."/>
            <person name="Hirani K."/>
            <person name="Jayaseelan J.C."/>
            <person name="Lara F."/>
            <person name="Munidasa M."/>
            <person name="Palculict T."/>
            <person name="Patil S."/>
            <person name="Pu L.-L."/>
            <person name="Saada N."/>
            <person name="Tang L."/>
            <person name="Weissenberger G."/>
            <person name="Zhu Y."/>
            <person name="Hemphill L."/>
            <person name="Shang Y."/>
            <person name="Youmans B."/>
            <person name="Ayvaz T."/>
            <person name="Ross M."/>
            <person name="Santibanez J."/>
            <person name="Aqrawi P."/>
            <person name="Gross S."/>
            <person name="Joshi V."/>
            <person name="Fowler G."/>
            <person name="Nazareth L."/>
            <person name="Reid J."/>
            <person name="Worley K."/>
            <person name="Petrosino J."/>
            <person name="Highlander S."/>
            <person name="Gibbs R."/>
        </authorList>
    </citation>
    <scope>NUCLEOTIDE SEQUENCE [LARGE SCALE GENOMIC DNA]</scope>
    <source>
        <strain evidence="1">DSM 16973</strain>
    </source>
</reference>
<keyword evidence="2" id="KW-1185">Reference proteome</keyword>
<dbReference type="Proteomes" id="UP000004394">
    <property type="component" value="Unassembled WGS sequence"/>
</dbReference>
<accession>E0NPH1</accession>
<name>E0NPH1_9BACT</name>
<dbReference type="BioCyc" id="PMAR862515-HMP:GMOO-77-MONOMER"/>
<organism evidence="1 2">
    <name type="scientific">Hoylesella marshii DSM 16973 = JCM 13450</name>
    <dbReference type="NCBI Taxonomy" id="862515"/>
    <lineage>
        <taxon>Bacteria</taxon>
        <taxon>Pseudomonadati</taxon>
        <taxon>Bacteroidota</taxon>
        <taxon>Bacteroidia</taxon>
        <taxon>Bacteroidales</taxon>
        <taxon>Prevotellaceae</taxon>
        <taxon>Hoylesella</taxon>
    </lineage>
</organism>
<evidence type="ECO:0000313" key="2">
    <source>
        <dbReference type="Proteomes" id="UP000004394"/>
    </source>
</evidence>
<proteinExistence type="predicted"/>
<dbReference type="AlphaFoldDB" id="E0NPH1"/>
<gene>
    <name evidence="1" type="ORF">HMPREF0658_0072</name>
</gene>
<dbReference type="HOGENOM" id="CLU_2882141_0_0_10"/>
<dbReference type="STRING" id="862515.HMPREF0658_0072"/>
<protein>
    <submittedName>
        <fullName evidence="1">Uncharacterized protein</fullName>
    </submittedName>
</protein>
<evidence type="ECO:0000313" key="1">
    <source>
        <dbReference type="EMBL" id="EFM02930.1"/>
    </source>
</evidence>
<dbReference type="EMBL" id="AEEI01000004">
    <property type="protein sequence ID" value="EFM02930.1"/>
    <property type="molecule type" value="Genomic_DNA"/>
</dbReference>